<dbReference type="PANTHER" id="PTHR13014:SF3">
    <property type="entry name" value="LARGE RIBOSOMAL SUBUNIT PROTEIN ML65"/>
    <property type="match status" value="1"/>
</dbReference>
<dbReference type="Ensembl" id="ENSGMOT00000014226.2">
    <property type="protein sequence ID" value="ENSGMOP00000013864.2"/>
    <property type="gene ID" value="ENSGMOG00000012960.2"/>
</dbReference>
<dbReference type="GeneTree" id="ENSGT00390000001442"/>
<dbReference type="OrthoDB" id="6041973at2759"/>
<evidence type="ECO:0000256" key="2">
    <source>
        <dbReference type="ARBA" id="ARBA00022980"/>
    </source>
</evidence>
<evidence type="ECO:0000256" key="1">
    <source>
        <dbReference type="ARBA" id="ARBA00004173"/>
    </source>
</evidence>
<dbReference type="InterPro" id="IPR039982">
    <property type="entry name" value="Ribosomal_mL65"/>
</dbReference>
<dbReference type="AlphaFoldDB" id="A0A8C4ZFN9"/>
<organism evidence="5 6">
    <name type="scientific">Gadus morhua</name>
    <name type="common">Atlantic cod</name>
    <dbReference type="NCBI Taxonomy" id="8049"/>
    <lineage>
        <taxon>Eukaryota</taxon>
        <taxon>Metazoa</taxon>
        <taxon>Chordata</taxon>
        <taxon>Craniata</taxon>
        <taxon>Vertebrata</taxon>
        <taxon>Euteleostomi</taxon>
        <taxon>Actinopterygii</taxon>
        <taxon>Neopterygii</taxon>
        <taxon>Teleostei</taxon>
        <taxon>Neoteleostei</taxon>
        <taxon>Acanthomorphata</taxon>
        <taxon>Zeiogadaria</taxon>
        <taxon>Gadariae</taxon>
        <taxon>Gadiformes</taxon>
        <taxon>Gadoidei</taxon>
        <taxon>Gadidae</taxon>
        <taxon>Gadus</taxon>
    </lineage>
</organism>
<keyword evidence="3" id="KW-0496">Mitochondrion</keyword>
<dbReference type="PANTHER" id="PTHR13014">
    <property type="entry name" value="MITOCHONDRIAL 28S RIBOSOMAL PROTEIN S30/P52 PRO-APOTOTIC PROTEIN"/>
    <property type="match status" value="1"/>
</dbReference>
<keyword evidence="4" id="KW-0687">Ribonucleoprotein</keyword>
<keyword evidence="6" id="KW-1185">Reference proteome</keyword>
<reference evidence="5" key="2">
    <citation type="submission" date="2025-09" db="UniProtKB">
        <authorList>
            <consortium name="Ensembl"/>
        </authorList>
    </citation>
    <scope>IDENTIFICATION</scope>
</reference>
<dbReference type="InterPro" id="IPR010793">
    <property type="entry name" value="Ribosomal_mL37/mL65"/>
</dbReference>
<dbReference type="Proteomes" id="UP000694546">
    <property type="component" value="Chromosome 11"/>
</dbReference>
<evidence type="ECO:0000256" key="4">
    <source>
        <dbReference type="ARBA" id="ARBA00023274"/>
    </source>
</evidence>
<dbReference type="CTD" id="10884"/>
<reference evidence="5" key="1">
    <citation type="submission" date="2025-08" db="UniProtKB">
        <authorList>
            <consortium name="Ensembl"/>
        </authorList>
    </citation>
    <scope>IDENTIFICATION</scope>
</reference>
<evidence type="ECO:0000313" key="5">
    <source>
        <dbReference type="Ensembl" id="ENSGMOP00000013864.2"/>
    </source>
</evidence>
<name>A0A8C4ZFN9_GADMO</name>
<accession>A0A8C4ZFN9</accession>
<keyword evidence="2" id="KW-0689">Ribosomal protein</keyword>
<dbReference type="GeneID" id="115554225"/>
<evidence type="ECO:0000256" key="3">
    <source>
        <dbReference type="ARBA" id="ARBA00023128"/>
    </source>
</evidence>
<evidence type="ECO:0008006" key="7">
    <source>
        <dbReference type="Google" id="ProtNLM"/>
    </source>
</evidence>
<dbReference type="KEGG" id="gmh:115554225"/>
<proteinExistence type="predicted"/>
<sequence length="433" mass="49855">MAARTRLSLQSLLRRNVHFWRTKRSLHAEAAVKQPSYPAVVPSLTAKSKSSLRYRYELRLEDIKAAAVEEKIRLLTRIQRKKYVVFPQTLSRNADQWHQHFTKTAYIPGLPDVYSEVGQPPEDSAPAVGQTALPVIGEDTFEEIRSLVSHAVLQEQWYMKKREPFLYRRQEHFVEPFMRNLVAGVTGCLAQHNPLLLLASKDLKPEVNFYWTRGQRIIPRGHRRGRVEPIRFQIDDKPHSQIRIPKQLPQFAPMEAAFGLDVPDIKVSPDMMPLFKRQYENHIFTGAKLPDPCGYGHTQFHVVQDRYHRARLGRRGQEDQVEALLRAQGLASLFCWTGAQAAYQGFWAREDVPRPFVSQAVITDGQFFSFFCYQLNTLALSVDADVDNPRRNVLWGTESRRLFQGVEDGRVVGLDDGVLRLLVQFLMNRPLEA</sequence>
<dbReference type="Pfam" id="PF07147">
    <property type="entry name" value="PDCD9"/>
    <property type="match status" value="1"/>
</dbReference>
<dbReference type="OMA" id="RFQIDDN"/>
<comment type="subcellular location">
    <subcellularLocation>
        <location evidence="1">Mitochondrion</location>
    </subcellularLocation>
</comment>
<dbReference type="RefSeq" id="XP_030226737.1">
    <property type="nucleotide sequence ID" value="XM_030370877.1"/>
</dbReference>
<gene>
    <name evidence="5" type="primary">mrps30</name>
</gene>
<dbReference type="GO" id="GO:0006412">
    <property type="term" value="P:translation"/>
    <property type="evidence" value="ECO:0007669"/>
    <property type="project" value="InterPro"/>
</dbReference>
<dbReference type="GO" id="GO:0003735">
    <property type="term" value="F:structural constituent of ribosome"/>
    <property type="evidence" value="ECO:0007669"/>
    <property type="project" value="InterPro"/>
</dbReference>
<evidence type="ECO:0000313" key="6">
    <source>
        <dbReference type="Proteomes" id="UP000694546"/>
    </source>
</evidence>
<protein>
    <recommendedName>
        <fullName evidence="7">Mitochondrial ribosomal protein S30</fullName>
    </recommendedName>
</protein>
<dbReference type="GO" id="GO:0005762">
    <property type="term" value="C:mitochondrial large ribosomal subunit"/>
    <property type="evidence" value="ECO:0007669"/>
    <property type="project" value="TreeGrafter"/>
</dbReference>